<dbReference type="EMBL" id="CM042019">
    <property type="protein sequence ID" value="KAI3825959.1"/>
    <property type="molecule type" value="Genomic_DNA"/>
</dbReference>
<sequence>MDLSGASLGLTPEERSREKMQDDVLPDGTFVKRSRVTYHPYAMGRMERIWGPYSVCLGKELSFVEMKSVALCLVRRFDVRVMNPNQLRFAPGLTATRTTSSTSEVHNFGEPFSLVIHEGETLAEVKARTHKKLQVPDDEFSKVLELKKI</sequence>
<evidence type="ECO:0000313" key="1">
    <source>
        <dbReference type="EMBL" id="KAI3825959.1"/>
    </source>
</evidence>
<protein>
    <submittedName>
        <fullName evidence="1">Uncharacterized protein</fullName>
    </submittedName>
</protein>
<evidence type="ECO:0000313" key="2">
    <source>
        <dbReference type="Proteomes" id="UP001056120"/>
    </source>
</evidence>
<name>A0ACB9K101_9ASTR</name>
<gene>
    <name evidence="1" type="ORF">L1987_07734</name>
</gene>
<reference evidence="2" key="1">
    <citation type="journal article" date="2022" name="Mol. Ecol. Resour.">
        <title>The genomes of chicory, endive, great burdock and yacon provide insights into Asteraceae palaeo-polyploidization history and plant inulin production.</title>
        <authorList>
            <person name="Fan W."/>
            <person name="Wang S."/>
            <person name="Wang H."/>
            <person name="Wang A."/>
            <person name="Jiang F."/>
            <person name="Liu H."/>
            <person name="Zhao H."/>
            <person name="Xu D."/>
            <person name="Zhang Y."/>
        </authorList>
    </citation>
    <scope>NUCLEOTIDE SEQUENCE [LARGE SCALE GENOMIC DNA]</scope>
    <source>
        <strain evidence="2">cv. Yunnan</strain>
    </source>
</reference>
<reference evidence="1 2" key="2">
    <citation type="journal article" date="2022" name="Mol. Ecol. Resour.">
        <title>The genomes of chicory, endive, great burdock and yacon provide insights into Asteraceae paleo-polyploidization history and plant inulin production.</title>
        <authorList>
            <person name="Fan W."/>
            <person name="Wang S."/>
            <person name="Wang H."/>
            <person name="Wang A."/>
            <person name="Jiang F."/>
            <person name="Liu H."/>
            <person name="Zhao H."/>
            <person name="Xu D."/>
            <person name="Zhang Y."/>
        </authorList>
    </citation>
    <scope>NUCLEOTIDE SEQUENCE [LARGE SCALE GENOMIC DNA]</scope>
    <source>
        <strain evidence="2">cv. Yunnan</strain>
        <tissue evidence="1">Leaves</tissue>
    </source>
</reference>
<proteinExistence type="predicted"/>
<organism evidence="1 2">
    <name type="scientific">Smallanthus sonchifolius</name>
    <dbReference type="NCBI Taxonomy" id="185202"/>
    <lineage>
        <taxon>Eukaryota</taxon>
        <taxon>Viridiplantae</taxon>
        <taxon>Streptophyta</taxon>
        <taxon>Embryophyta</taxon>
        <taxon>Tracheophyta</taxon>
        <taxon>Spermatophyta</taxon>
        <taxon>Magnoliopsida</taxon>
        <taxon>eudicotyledons</taxon>
        <taxon>Gunneridae</taxon>
        <taxon>Pentapetalae</taxon>
        <taxon>asterids</taxon>
        <taxon>campanulids</taxon>
        <taxon>Asterales</taxon>
        <taxon>Asteraceae</taxon>
        <taxon>Asteroideae</taxon>
        <taxon>Heliantheae alliance</taxon>
        <taxon>Millerieae</taxon>
        <taxon>Smallanthus</taxon>
    </lineage>
</organism>
<comment type="caution">
    <text evidence="1">The sequence shown here is derived from an EMBL/GenBank/DDBJ whole genome shotgun (WGS) entry which is preliminary data.</text>
</comment>
<accession>A0ACB9K101</accession>
<keyword evidence="2" id="KW-1185">Reference proteome</keyword>
<dbReference type="Proteomes" id="UP001056120">
    <property type="component" value="Linkage Group LG02"/>
</dbReference>